<dbReference type="Proteomes" id="UP000324222">
    <property type="component" value="Unassembled WGS sequence"/>
</dbReference>
<dbReference type="AlphaFoldDB" id="A0A5B7I3R6"/>
<name>A0A5B7I3R6_PORTR</name>
<organism evidence="2 3">
    <name type="scientific">Portunus trituberculatus</name>
    <name type="common">Swimming crab</name>
    <name type="synonym">Neptunus trituberculatus</name>
    <dbReference type="NCBI Taxonomy" id="210409"/>
    <lineage>
        <taxon>Eukaryota</taxon>
        <taxon>Metazoa</taxon>
        <taxon>Ecdysozoa</taxon>
        <taxon>Arthropoda</taxon>
        <taxon>Crustacea</taxon>
        <taxon>Multicrustacea</taxon>
        <taxon>Malacostraca</taxon>
        <taxon>Eumalacostraca</taxon>
        <taxon>Eucarida</taxon>
        <taxon>Decapoda</taxon>
        <taxon>Pleocyemata</taxon>
        <taxon>Brachyura</taxon>
        <taxon>Eubrachyura</taxon>
        <taxon>Portunoidea</taxon>
        <taxon>Portunidae</taxon>
        <taxon>Portuninae</taxon>
        <taxon>Portunus</taxon>
    </lineage>
</organism>
<gene>
    <name evidence="2" type="ORF">E2C01_069801</name>
</gene>
<feature type="region of interest" description="Disordered" evidence="1">
    <location>
        <begin position="32"/>
        <end position="53"/>
    </location>
</feature>
<reference evidence="2 3" key="1">
    <citation type="submission" date="2019-05" db="EMBL/GenBank/DDBJ databases">
        <title>Another draft genome of Portunus trituberculatus and its Hox gene families provides insights of decapod evolution.</title>
        <authorList>
            <person name="Jeong J.-H."/>
            <person name="Song I."/>
            <person name="Kim S."/>
            <person name="Choi T."/>
            <person name="Kim D."/>
            <person name="Ryu S."/>
            <person name="Kim W."/>
        </authorList>
    </citation>
    <scope>NUCLEOTIDE SEQUENCE [LARGE SCALE GENOMIC DNA]</scope>
    <source>
        <tissue evidence="2">Muscle</tissue>
    </source>
</reference>
<dbReference type="EMBL" id="VSRR010041075">
    <property type="protein sequence ID" value="MPC75414.1"/>
    <property type="molecule type" value="Genomic_DNA"/>
</dbReference>
<evidence type="ECO:0000313" key="2">
    <source>
        <dbReference type="EMBL" id="MPC75414.1"/>
    </source>
</evidence>
<protein>
    <submittedName>
        <fullName evidence="2">Uncharacterized protein</fullName>
    </submittedName>
</protein>
<evidence type="ECO:0000313" key="3">
    <source>
        <dbReference type="Proteomes" id="UP000324222"/>
    </source>
</evidence>
<evidence type="ECO:0000256" key="1">
    <source>
        <dbReference type="SAM" id="MobiDB-lite"/>
    </source>
</evidence>
<sequence>MKEQVMTMARLPSRRQLACGFQIMAVRRVSGREEGGNGKLFPSQPPRPRLKGVKQLTGNKSSVILSWRQMVDP</sequence>
<comment type="caution">
    <text evidence="2">The sequence shown here is derived from an EMBL/GenBank/DDBJ whole genome shotgun (WGS) entry which is preliminary data.</text>
</comment>
<keyword evidence="3" id="KW-1185">Reference proteome</keyword>
<proteinExistence type="predicted"/>
<accession>A0A5B7I3R6</accession>